<evidence type="ECO:0000256" key="7">
    <source>
        <dbReference type="SAM" id="Phobius"/>
    </source>
</evidence>
<evidence type="ECO:0000313" key="10">
    <source>
        <dbReference type="Proteomes" id="UP000198925"/>
    </source>
</evidence>
<dbReference type="RefSeq" id="WP_090664432.1">
    <property type="nucleotide sequence ID" value="NZ_FMZX01000015.1"/>
</dbReference>
<keyword evidence="4" id="KW-0201">Cytochrome c-type biogenesis</keyword>
<dbReference type="STRING" id="938405.SAMN02927895_04171"/>
<accession>A0A1G6YXQ7</accession>
<sequence length="240" mass="24412">MTLEFSALSFALAFGGGLVSFLSPCVLPLVPGYVAWVAGADLAQAQARPWRTMRMALFFVLGFSAVFVALGAGATLLGGWLRRWSYELSIAGGVLIVCLGLVQMGVLRLAPLARELRFAAPGAGGNPVSAVLIGAAFGFGWTPCIGPVLAAVLAAGAMAPASGIPLLAAYAAGLGVPFLLAALYLPALLARGRRLGRLGHVLRLASGAVMVAAGVAIATGELTTVAGWILRAFPWLASIG</sequence>
<gene>
    <name evidence="9" type="ORF">SAMN04487779_101552</name>
</gene>
<dbReference type="InterPro" id="IPR003834">
    <property type="entry name" value="Cyt_c_assmbl_TM_dom"/>
</dbReference>
<evidence type="ECO:0000256" key="3">
    <source>
        <dbReference type="ARBA" id="ARBA00022692"/>
    </source>
</evidence>
<evidence type="ECO:0000259" key="8">
    <source>
        <dbReference type="Pfam" id="PF02683"/>
    </source>
</evidence>
<keyword evidence="5 7" id="KW-1133">Transmembrane helix</keyword>
<comment type="similarity">
    <text evidence="2">Belongs to the DsbD family.</text>
</comment>
<feature type="transmembrane region" description="Helical" evidence="7">
    <location>
        <begin position="12"/>
        <end position="36"/>
    </location>
</feature>
<dbReference type="Pfam" id="PF02683">
    <property type="entry name" value="DsbD_TM"/>
    <property type="match status" value="1"/>
</dbReference>
<reference evidence="9 10" key="1">
    <citation type="submission" date="2016-10" db="EMBL/GenBank/DDBJ databases">
        <authorList>
            <person name="de Groot N.N."/>
        </authorList>
    </citation>
    <scope>NUCLEOTIDE SEQUENCE [LARGE SCALE GENOMIC DNA]</scope>
    <source>
        <strain evidence="9 10">CPCC 100156</strain>
    </source>
</reference>
<protein>
    <submittedName>
        <fullName evidence="9">Cytochrome c-type biogenesis protein</fullName>
    </submittedName>
</protein>
<evidence type="ECO:0000256" key="4">
    <source>
        <dbReference type="ARBA" id="ARBA00022748"/>
    </source>
</evidence>
<dbReference type="GO" id="GO:0016020">
    <property type="term" value="C:membrane"/>
    <property type="evidence" value="ECO:0007669"/>
    <property type="project" value="UniProtKB-SubCell"/>
</dbReference>
<feature type="transmembrane region" description="Helical" evidence="7">
    <location>
        <begin position="90"/>
        <end position="110"/>
    </location>
</feature>
<keyword evidence="3 7" id="KW-0812">Transmembrane</keyword>
<dbReference type="AlphaFoldDB" id="A0A1G6YXQ7"/>
<feature type="transmembrane region" description="Helical" evidence="7">
    <location>
        <begin position="167"/>
        <end position="189"/>
    </location>
</feature>
<feature type="transmembrane region" description="Helical" evidence="7">
    <location>
        <begin position="131"/>
        <end position="155"/>
    </location>
</feature>
<dbReference type="EMBL" id="FMZX01000015">
    <property type="protein sequence ID" value="SDD95294.1"/>
    <property type="molecule type" value="Genomic_DNA"/>
</dbReference>
<comment type="subcellular location">
    <subcellularLocation>
        <location evidence="1">Membrane</location>
        <topology evidence="1">Multi-pass membrane protein</topology>
    </subcellularLocation>
</comment>
<feature type="transmembrane region" description="Helical" evidence="7">
    <location>
        <begin position="201"/>
        <end position="230"/>
    </location>
</feature>
<dbReference type="PANTHER" id="PTHR31272:SF4">
    <property type="entry name" value="CYTOCHROME C-TYPE BIOGENESIS PROTEIN HI_1454-RELATED"/>
    <property type="match status" value="1"/>
</dbReference>
<proteinExistence type="inferred from homology"/>
<organism evidence="9 10">
    <name type="scientific">Belnapia rosea</name>
    <dbReference type="NCBI Taxonomy" id="938405"/>
    <lineage>
        <taxon>Bacteria</taxon>
        <taxon>Pseudomonadati</taxon>
        <taxon>Pseudomonadota</taxon>
        <taxon>Alphaproteobacteria</taxon>
        <taxon>Acetobacterales</taxon>
        <taxon>Roseomonadaceae</taxon>
        <taxon>Belnapia</taxon>
    </lineage>
</organism>
<evidence type="ECO:0000256" key="2">
    <source>
        <dbReference type="ARBA" id="ARBA00006143"/>
    </source>
</evidence>
<evidence type="ECO:0000256" key="6">
    <source>
        <dbReference type="ARBA" id="ARBA00023136"/>
    </source>
</evidence>
<name>A0A1G6YXQ7_9PROT</name>
<dbReference type="Proteomes" id="UP000198925">
    <property type="component" value="Unassembled WGS sequence"/>
</dbReference>
<feature type="domain" description="Cytochrome C biogenesis protein transmembrane" evidence="8">
    <location>
        <begin position="10"/>
        <end position="213"/>
    </location>
</feature>
<keyword evidence="10" id="KW-1185">Reference proteome</keyword>
<feature type="transmembrane region" description="Helical" evidence="7">
    <location>
        <begin position="56"/>
        <end position="78"/>
    </location>
</feature>
<keyword evidence="6 7" id="KW-0472">Membrane</keyword>
<evidence type="ECO:0000256" key="5">
    <source>
        <dbReference type="ARBA" id="ARBA00022989"/>
    </source>
</evidence>
<dbReference type="PANTHER" id="PTHR31272">
    <property type="entry name" value="CYTOCHROME C-TYPE BIOGENESIS PROTEIN HI_1454-RELATED"/>
    <property type="match status" value="1"/>
</dbReference>
<dbReference type="InterPro" id="IPR051790">
    <property type="entry name" value="Cytochrome_c-biogenesis_DsbD"/>
</dbReference>
<dbReference type="GO" id="GO:0017004">
    <property type="term" value="P:cytochrome complex assembly"/>
    <property type="evidence" value="ECO:0007669"/>
    <property type="project" value="UniProtKB-KW"/>
</dbReference>
<evidence type="ECO:0000256" key="1">
    <source>
        <dbReference type="ARBA" id="ARBA00004141"/>
    </source>
</evidence>
<evidence type="ECO:0000313" key="9">
    <source>
        <dbReference type="EMBL" id="SDD95294.1"/>
    </source>
</evidence>